<keyword evidence="3" id="KW-0175">Coiled coil</keyword>
<sequence length="978" mass="108031">MDKTNELVLTLHDVIYELKGRVESLETEVTKLRHENIAQQELIEQLRTEISIKGNVLNRQINHETNKSTTNNNDGFNNSGNRVLSDVSSANAEESSIPFQPLPRARRAVANVAFSAYLSRTQSHVTNTDIKFDKVLLNDGHGYNAFTGAFTAPLSGVYMFTFHFDSRTLSFLQLVIDGVNQVDAVANRHVLNDFNDREAQSMGGNTCIVHVDHGQAVQVRVYEIPDAEVASKTEVVNLRHDHNEQQELIGQLKTEIDIQGKSFNRENNEATNPSTTNSGFNTSDTSVASDVNKANAVPLHPLPRSRRAVANVAFSAYLTHTISHLTNTAVRFDKVLLNEGNGYNEFTGAFTAPLSGVYMFSFHFDSDTLSFLQLAINGVNQVDAVANRHVISDPNVRKAQSMGETEVVNLRHENNEQQELIGLLRTEIDIQGNLLNRENNEETNPSTTNVGINTSSSVPSDVNVANAVLLHPLPRSRRAVANVAFSAYLTHTQSHQTNTAVRFDKVLLNDGNGYNAFTGAFTAPLSGVYMFSFHFDSHTLSFLQLAINGVNQVDAVANRHVLNDFNDRKAQSMGGNTCIVHVDHGQAVQVRVYEIPDAEVASSSPFPLHSLLSRKRRAVNNIAFSTYLSQSNQHMTNEAIKFDRILLNEGNGYNAYTGAFTAPVTGIYLFSYHFDSTKTTFVRLVVNGVNEVDGVANAHVVSGARQAQSMGGNTCIIQVVRGQAVLVEVFEVPDATINSKLENKENSLMDILLELKREVSALHKDIENLTIENVLQETTIKDLKHKIEELEHKHAAQNMESQKAPSREDKDDDSIRSGENINHDAPTTPRLPPWLLSRQRRAVGNAAFSVYLSQSKQHMTNEAIKFDRILLNDGNVYNTFTGAFTAPLSGVYLFTYHFDSTTSTFVRLVVNGVNEVDAVANPHVVSGPRQAQSMGGNTCIIHVSHGQAVQVQVFEIPDATIDSSDNFHFSTFSGVLLY</sequence>
<dbReference type="InterPro" id="IPR008983">
    <property type="entry name" value="Tumour_necrosis_fac-like_dom"/>
</dbReference>
<keyword evidence="7" id="KW-1185">Reference proteome</keyword>
<dbReference type="InterPro" id="IPR001073">
    <property type="entry name" value="C1q_dom"/>
</dbReference>
<dbReference type="Proteomes" id="UP001164746">
    <property type="component" value="Chromosome 3"/>
</dbReference>
<keyword evidence="2" id="KW-0964">Secreted</keyword>
<dbReference type="Gene3D" id="2.60.120.40">
    <property type="match status" value="5"/>
</dbReference>
<gene>
    <name evidence="6" type="ORF">MAR_023549</name>
</gene>
<feature type="domain" description="C1q" evidence="5">
    <location>
        <begin position="107"/>
        <end position="255"/>
    </location>
</feature>
<protein>
    <submittedName>
        <fullName evidence="6">C1QL2-like protein</fullName>
    </submittedName>
</protein>
<dbReference type="SUPFAM" id="SSF49842">
    <property type="entry name" value="TNF-like"/>
    <property type="match status" value="5"/>
</dbReference>
<evidence type="ECO:0000256" key="3">
    <source>
        <dbReference type="SAM" id="Coils"/>
    </source>
</evidence>
<feature type="region of interest" description="Disordered" evidence="4">
    <location>
        <begin position="795"/>
        <end position="832"/>
    </location>
</feature>
<evidence type="ECO:0000256" key="2">
    <source>
        <dbReference type="ARBA" id="ARBA00022525"/>
    </source>
</evidence>
<proteinExistence type="predicted"/>
<dbReference type="PANTHER" id="PTHR15427">
    <property type="entry name" value="EMILIN ELASTIN MICROFIBRIL INTERFACE-LOCATED PROTEIN ELASTIN MICROFIBRIL INTERFACER"/>
    <property type="match status" value="1"/>
</dbReference>
<dbReference type="InterPro" id="IPR050392">
    <property type="entry name" value="Collagen/C1q_domain"/>
</dbReference>
<reference evidence="6" key="1">
    <citation type="submission" date="2022-11" db="EMBL/GenBank/DDBJ databases">
        <title>Centuries of genome instability and evolution in soft-shell clam transmissible cancer (bioRxiv).</title>
        <authorList>
            <person name="Hart S.F.M."/>
            <person name="Yonemitsu M.A."/>
            <person name="Giersch R.M."/>
            <person name="Beal B.F."/>
            <person name="Arriagada G."/>
            <person name="Davis B.W."/>
            <person name="Ostrander E.A."/>
            <person name="Goff S.P."/>
            <person name="Metzger M.J."/>
        </authorList>
    </citation>
    <scope>NUCLEOTIDE SEQUENCE</scope>
    <source>
        <strain evidence="6">MELC-2E11</strain>
        <tissue evidence="6">Siphon/mantle</tissue>
    </source>
</reference>
<name>A0ABY7DQK3_MYAAR</name>
<feature type="domain" description="C1q" evidence="5">
    <location>
        <begin position="307"/>
        <end position="363"/>
    </location>
</feature>
<feature type="compositionally biased region" description="Polar residues" evidence="4">
    <location>
        <begin position="269"/>
        <end position="282"/>
    </location>
</feature>
<feature type="compositionally biased region" description="Basic and acidic residues" evidence="4">
    <location>
        <begin position="805"/>
        <end position="816"/>
    </location>
</feature>
<dbReference type="PANTHER" id="PTHR15427:SF33">
    <property type="entry name" value="COLLAGEN IV NC1 DOMAIN-CONTAINING PROTEIN"/>
    <property type="match status" value="1"/>
</dbReference>
<evidence type="ECO:0000313" key="7">
    <source>
        <dbReference type="Proteomes" id="UP001164746"/>
    </source>
</evidence>
<feature type="region of interest" description="Disordered" evidence="4">
    <location>
        <begin position="263"/>
        <end position="282"/>
    </location>
</feature>
<feature type="domain" description="C1q" evidence="5">
    <location>
        <begin position="841"/>
        <end position="978"/>
    </location>
</feature>
<feature type="coiled-coil region" evidence="3">
    <location>
        <begin position="15"/>
        <end position="49"/>
    </location>
</feature>
<dbReference type="SMART" id="SM00110">
    <property type="entry name" value="C1Q"/>
    <property type="match status" value="5"/>
</dbReference>
<feature type="domain" description="C1q" evidence="5">
    <location>
        <begin position="617"/>
        <end position="759"/>
    </location>
</feature>
<evidence type="ECO:0000259" key="5">
    <source>
        <dbReference type="PROSITE" id="PS50871"/>
    </source>
</evidence>
<evidence type="ECO:0000256" key="1">
    <source>
        <dbReference type="ARBA" id="ARBA00004613"/>
    </source>
</evidence>
<evidence type="ECO:0000256" key="4">
    <source>
        <dbReference type="SAM" id="MobiDB-lite"/>
    </source>
</evidence>
<evidence type="ECO:0000313" key="6">
    <source>
        <dbReference type="EMBL" id="WAQ99176.1"/>
    </source>
</evidence>
<dbReference type="Pfam" id="PF00386">
    <property type="entry name" value="C1q"/>
    <property type="match status" value="5"/>
</dbReference>
<organism evidence="6 7">
    <name type="scientific">Mya arenaria</name>
    <name type="common">Soft-shell clam</name>
    <dbReference type="NCBI Taxonomy" id="6604"/>
    <lineage>
        <taxon>Eukaryota</taxon>
        <taxon>Metazoa</taxon>
        <taxon>Spiralia</taxon>
        <taxon>Lophotrochozoa</taxon>
        <taxon>Mollusca</taxon>
        <taxon>Bivalvia</taxon>
        <taxon>Autobranchia</taxon>
        <taxon>Heteroconchia</taxon>
        <taxon>Euheterodonta</taxon>
        <taxon>Imparidentia</taxon>
        <taxon>Neoheterodontei</taxon>
        <taxon>Myida</taxon>
        <taxon>Myoidea</taxon>
        <taxon>Myidae</taxon>
        <taxon>Mya</taxon>
    </lineage>
</organism>
<dbReference type="PROSITE" id="PS50871">
    <property type="entry name" value="C1Q"/>
    <property type="match status" value="5"/>
</dbReference>
<dbReference type="EMBL" id="CP111014">
    <property type="protein sequence ID" value="WAQ99176.1"/>
    <property type="molecule type" value="Genomic_DNA"/>
</dbReference>
<feature type="domain" description="C1q" evidence="5">
    <location>
        <begin position="478"/>
        <end position="534"/>
    </location>
</feature>
<comment type="subcellular location">
    <subcellularLocation>
        <location evidence="1">Secreted</location>
    </subcellularLocation>
</comment>
<accession>A0ABY7DQK3</accession>
<dbReference type="PRINTS" id="PR00007">
    <property type="entry name" value="COMPLEMNTC1Q"/>
</dbReference>